<proteinExistence type="predicted"/>
<evidence type="ECO:0000259" key="1">
    <source>
        <dbReference type="Pfam" id="PF00535"/>
    </source>
</evidence>
<dbReference type="PANTHER" id="PTHR43179:SF7">
    <property type="entry name" value="RHAMNOSYLTRANSFERASE WBBL"/>
    <property type="match status" value="1"/>
</dbReference>
<keyword evidence="2" id="KW-0808">Transferase</keyword>
<dbReference type="EMBL" id="CP048836">
    <property type="protein sequence ID" value="QID17325.1"/>
    <property type="molecule type" value="Genomic_DNA"/>
</dbReference>
<evidence type="ECO:0000313" key="3">
    <source>
        <dbReference type="Proteomes" id="UP000501991"/>
    </source>
</evidence>
<evidence type="ECO:0000313" key="2">
    <source>
        <dbReference type="EMBL" id="QID17325.1"/>
    </source>
</evidence>
<dbReference type="AlphaFoldDB" id="A0A6C1B387"/>
<gene>
    <name evidence="2" type="ORF">G3580_06495</name>
</gene>
<dbReference type="Pfam" id="PF00535">
    <property type="entry name" value="Glycos_transf_2"/>
    <property type="match status" value="1"/>
</dbReference>
<dbReference type="SUPFAM" id="SSF53756">
    <property type="entry name" value="UDP-Glycosyltransferase/glycogen phosphorylase"/>
    <property type="match status" value="1"/>
</dbReference>
<organism evidence="2 3">
    <name type="scientific">Nitrogeniibacter mangrovi</name>
    <dbReference type="NCBI Taxonomy" id="2016596"/>
    <lineage>
        <taxon>Bacteria</taxon>
        <taxon>Pseudomonadati</taxon>
        <taxon>Pseudomonadota</taxon>
        <taxon>Betaproteobacteria</taxon>
        <taxon>Rhodocyclales</taxon>
        <taxon>Zoogloeaceae</taxon>
        <taxon>Nitrogeniibacter</taxon>
    </lineage>
</organism>
<name>A0A6C1B387_9RHOO</name>
<dbReference type="SUPFAM" id="SSF53448">
    <property type="entry name" value="Nucleotide-diphospho-sugar transferases"/>
    <property type="match status" value="2"/>
</dbReference>
<dbReference type="KEGG" id="azq:G3580_06495"/>
<dbReference type="Proteomes" id="UP000501991">
    <property type="component" value="Chromosome"/>
</dbReference>
<dbReference type="GO" id="GO:0016740">
    <property type="term" value="F:transferase activity"/>
    <property type="evidence" value="ECO:0007669"/>
    <property type="project" value="UniProtKB-KW"/>
</dbReference>
<dbReference type="InterPro" id="IPR029044">
    <property type="entry name" value="Nucleotide-diphossugar_trans"/>
</dbReference>
<protein>
    <submittedName>
        <fullName evidence="2">Glycosyltransferase</fullName>
    </submittedName>
</protein>
<reference evidence="2 3" key="1">
    <citation type="submission" date="2020-02" db="EMBL/GenBank/DDBJ databases">
        <title>Nitrogenibacter mangrovi gen. nov., sp. nov. isolated from mangrove sediment, a denitrifying betaproteobacterium.</title>
        <authorList>
            <person name="Liao H."/>
            <person name="Tian Y."/>
        </authorList>
    </citation>
    <scope>NUCLEOTIDE SEQUENCE [LARGE SCALE GENOMIC DNA]</scope>
    <source>
        <strain evidence="2 3">M9-3-2</strain>
    </source>
</reference>
<dbReference type="Gene3D" id="3.90.550.10">
    <property type="entry name" value="Spore Coat Polysaccharide Biosynthesis Protein SpsA, Chain A"/>
    <property type="match status" value="2"/>
</dbReference>
<keyword evidence="3" id="KW-1185">Reference proteome</keyword>
<dbReference type="InterPro" id="IPR001173">
    <property type="entry name" value="Glyco_trans_2-like"/>
</dbReference>
<sequence>MQFIEASAARWAHAPTIQVLVEARASEFELLSTTLDSLGAQPYGLWSLSIVSNSPCPDPSLAELPNIDWVHDATATAGAKPHFDTLVADRGADIVVCVPPGTAFDPLCLWRVAHEFAGHPDWMALYTDDDVMRMDGNRVEPRFKPDFNLDLLRGTDYIGPLWTRTEAWQRAGGFSAQAGTRFYDLTLRVLDTVGAAAIGHIADPLLSLPVSPTLLIADKEAAEAVSTHLTRCGQAHRIRPGNLHGSWHVTYEHDARPAVDIVVPYRNWLEFTEPLVDSLFRLTEWPQFRLILVDAGSDDADCAAWRDRLIDTHGEQIRYVRSDAAWNWSELFNLGAAHSDAPYLLFLHHDTQILSGHWLERLMAHAMRPEVAAVAPRQAIPGDNSLDMTGTVFGLAPGLASPEAAGTAMDYPGYLGRLQLTQNFSLLASACLLVPRTRFDAVGGFDPQFGRRDAVADLTARLARDGLLVWTPTVTVAHYETDLPPIEAADELDCVEMTAHTQTALIRERVGFVRRYQDGLSRDPAWNLNLRLKADDIQPETTFVPPWHAVPADVPRVVADVVRGAGEYRAAAPLRAARRAGKAMGAIIQPPALNARRMLNAIELARLDGVTSFLIHNPALKEQIPVLQQMHTHLPNLPVIGLMDDLSTAVPHQSDLFDQWSRETRTYMRRCLALCDRLVVSTEPLAEFARHMIDDIRIVPNRLEWARWGHVQSRRRAGRRPRVGWAGAFQHAGDLALVEEAIRLTSQEVDWIFFGMCPASLAPYVREHHTWVDFDHYPEGLASLNLDLAIAPLEENIFNDAKSNLRLLDYGILGWPVVCSDVTPYRGAPVTRVANTTEAWVKAIREHVHDLDAAEQAGDRLREWVLADYILEEHVDEWLAHHLP</sequence>
<accession>A0A6C1B387</accession>
<feature type="domain" description="Glycosyltransferase 2-like" evidence="1">
    <location>
        <begin position="261"/>
        <end position="390"/>
    </location>
</feature>
<dbReference type="Gene3D" id="3.40.50.2000">
    <property type="entry name" value="Glycogen Phosphorylase B"/>
    <property type="match status" value="1"/>
</dbReference>
<dbReference type="PANTHER" id="PTHR43179">
    <property type="entry name" value="RHAMNOSYLTRANSFERASE WBBL"/>
    <property type="match status" value="1"/>
</dbReference>